<comment type="caution">
    <text evidence="1">The sequence shown here is derived from an EMBL/GenBank/DDBJ whole genome shotgun (WGS) entry which is preliminary data.</text>
</comment>
<evidence type="ECO:0000313" key="2">
    <source>
        <dbReference type="Proteomes" id="UP000222542"/>
    </source>
</evidence>
<keyword evidence="2" id="KW-1185">Reference proteome</keyword>
<proteinExistence type="predicted"/>
<name>A0A2G2Y986_CAPAN</name>
<reference evidence="1 2" key="2">
    <citation type="journal article" date="2017" name="Genome Biol.">
        <title>New reference genome sequences of hot pepper reveal the massive evolution of plant disease-resistance genes by retroduplication.</title>
        <authorList>
            <person name="Kim S."/>
            <person name="Park J."/>
            <person name="Yeom S.I."/>
            <person name="Kim Y.M."/>
            <person name="Seo E."/>
            <person name="Kim K.T."/>
            <person name="Kim M.S."/>
            <person name="Lee J.M."/>
            <person name="Cheong K."/>
            <person name="Shin H.S."/>
            <person name="Kim S.B."/>
            <person name="Han K."/>
            <person name="Lee J."/>
            <person name="Park M."/>
            <person name="Lee H.A."/>
            <person name="Lee H.Y."/>
            <person name="Lee Y."/>
            <person name="Oh S."/>
            <person name="Lee J.H."/>
            <person name="Choi E."/>
            <person name="Choi E."/>
            <person name="Lee S.E."/>
            <person name="Jeon J."/>
            <person name="Kim H."/>
            <person name="Choi G."/>
            <person name="Song H."/>
            <person name="Lee J."/>
            <person name="Lee S.C."/>
            <person name="Kwon J.K."/>
            <person name="Lee H.Y."/>
            <person name="Koo N."/>
            <person name="Hong Y."/>
            <person name="Kim R.W."/>
            <person name="Kang W.H."/>
            <person name="Huh J.H."/>
            <person name="Kang B.C."/>
            <person name="Yang T.J."/>
            <person name="Lee Y.H."/>
            <person name="Bennetzen J.L."/>
            <person name="Choi D."/>
        </authorList>
    </citation>
    <scope>NUCLEOTIDE SEQUENCE [LARGE SCALE GENOMIC DNA]</scope>
    <source>
        <strain evidence="2">cv. CM334</strain>
    </source>
</reference>
<sequence>MDEDIKKEFSKETNWRNLSMNVGIQGGKRNIDSSYVDGQVNGIDADIKLFHQAATDRSDSMKPEKQVSLCSDLIVEEDEVNHFVQIILEI</sequence>
<dbReference type="Gramene" id="PHT66312">
    <property type="protein sequence ID" value="PHT66312"/>
    <property type="gene ID" value="T459_30737"/>
</dbReference>
<organism evidence="1 2">
    <name type="scientific">Capsicum annuum</name>
    <name type="common">Capsicum pepper</name>
    <dbReference type="NCBI Taxonomy" id="4072"/>
    <lineage>
        <taxon>Eukaryota</taxon>
        <taxon>Viridiplantae</taxon>
        <taxon>Streptophyta</taxon>
        <taxon>Embryophyta</taxon>
        <taxon>Tracheophyta</taxon>
        <taxon>Spermatophyta</taxon>
        <taxon>Magnoliopsida</taxon>
        <taxon>eudicotyledons</taxon>
        <taxon>Gunneridae</taxon>
        <taxon>Pentapetalae</taxon>
        <taxon>asterids</taxon>
        <taxon>lamiids</taxon>
        <taxon>Solanales</taxon>
        <taxon>Solanaceae</taxon>
        <taxon>Solanoideae</taxon>
        <taxon>Capsiceae</taxon>
        <taxon>Capsicum</taxon>
    </lineage>
</organism>
<dbReference type="EMBL" id="AYRZ02000012">
    <property type="protein sequence ID" value="PHT66312.1"/>
    <property type="molecule type" value="Genomic_DNA"/>
</dbReference>
<dbReference type="AlphaFoldDB" id="A0A2G2Y986"/>
<evidence type="ECO:0000313" key="1">
    <source>
        <dbReference type="EMBL" id="PHT66312.1"/>
    </source>
</evidence>
<protein>
    <submittedName>
        <fullName evidence="1">Uncharacterized protein</fullName>
    </submittedName>
</protein>
<dbReference type="Proteomes" id="UP000222542">
    <property type="component" value="Unassembled WGS sequence"/>
</dbReference>
<reference evidence="1 2" key="1">
    <citation type="journal article" date="2014" name="Nat. Genet.">
        <title>Genome sequence of the hot pepper provides insights into the evolution of pungency in Capsicum species.</title>
        <authorList>
            <person name="Kim S."/>
            <person name="Park M."/>
            <person name="Yeom S.I."/>
            <person name="Kim Y.M."/>
            <person name="Lee J.M."/>
            <person name="Lee H.A."/>
            <person name="Seo E."/>
            <person name="Choi J."/>
            <person name="Cheong K."/>
            <person name="Kim K.T."/>
            <person name="Jung K."/>
            <person name="Lee G.W."/>
            <person name="Oh S.K."/>
            <person name="Bae C."/>
            <person name="Kim S.B."/>
            <person name="Lee H.Y."/>
            <person name="Kim S.Y."/>
            <person name="Kim M.S."/>
            <person name="Kang B.C."/>
            <person name="Jo Y.D."/>
            <person name="Yang H.B."/>
            <person name="Jeong H.J."/>
            <person name="Kang W.H."/>
            <person name="Kwon J.K."/>
            <person name="Shin C."/>
            <person name="Lim J.Y."/>
            <person name="Park J.H."/>
            <person name="Huh J.H."/>
            <person name="Kim J.S."/>
            <person name="Kim B.D."/>
            <person name="Cohen O."/>
            <person name="Paran I."/>
            <person name="Suh M.C."/>
            <person name="Lee S.B."/>
            <person name="Kim Y.K."/>
            <person name="Shin Y."/>
            <person name="Noh S.J."/>
            <person name="Park J."/>
            <person name="Seo Y.S."/>
            <person name="Kwon S.Y."/>
            <person name="Kim H.A."/>
            <person name="Park J.M."/>
            <person name="Kim H.J."/>
            <person name="Choi S.B."/>
            <person name="Bosland P.W."/>
            <person name="Reeves G."/>
            <person name="Jo S.H."/>
            <person name="Lee B.W."/>
            <person name="Cho H.T."/>
            <person name="Choi H.S."/>
            <person name="Lee M.S."/>
            <person name="Yu Y."/>
            <person name="Do Choi Y."/>
            <person name="Park B.S."/>
            <person name="van Deynze A."/>
            <person name="Ashrafi H."/>
            <person name="Hill T."/>
            <person name="Kim W.T."/>
            <person name="Pai H.S."/>
            <person name="Ahn H.K."/>
            <person name="Yeam I."/>
            <person name="Giovannoni J.J."/>
            <person name="Rose J.K."/>
            <person name="Sorensen I."/>
            <person name="Lee S.J."/>
            <person name="Kim R.W."/>
            <person name="Choi I.Y."/>
            <person name="Choi B.S."/>
            <person name="Lim J.S."/>
            <person name="Lee Y.H."/>
            <person name="Choi D."/>
        </authorList>
    </citation>
    <scope>NUCLEOTIDE SEQUENCE [LARGE SCALE GENOMIC DNA]</scope>
    <source>
        <strain evidence="2">cv. CM334</strain>
    </source>
</reference>
<gene>
    <name evidence="1" type="ORF">T459_30737</name>
</gene>
<accession>A0A2G2Y986</accession>